<proteinExistence type="predicted"/>
<keyword evidence="2" id="KW-1185">Reference proteome</keyword>
<protein>
    <recommendedName>
        <fullName evidence="3">Mannosyl-glycoprotein endo-beta-N-acetylglucosaminidase</fullName>
    </recommendedName>
</protein>
<dbReference type="RefSeq" id="WP_090441484.1">
    <property type="nucleotide sequence ID" value="NZ_FOHU01000004.1"/>
</dbReference>
<organism evidence="1 2">
    <name type="scientific">Natronincola peptidivorans</name>
    <dbReference type="NCBI Taxonomy" id="426128"/>
    <lineage>
        <taxon>Bacteria</taxon>
        <taxon>Bacillati</taxon>
        <taxon>Bacillota</taxon>
        <taxon>Clostridia</taxon>
        <taxon>Peptostreptococcales</taxon>
        <taxon>Natronincolaceae</taxon>
        <taxon>Natronincola</taxon>
    </lineage>
</organism>
<dbReference type="Proteomes" id="UP000199568">
    <property type="component" value="Unassembled WGS sequence"/>
</dbReference>
<evidence type="ECO:0000313" key="2">
    <source>
        <dbReference type="Proteomes" id="UP000199568"/>
    </source>
</evidence>
<reference evidence="1 2" key="1">
    <citation type="submission" date="2016-10" db="EMBL/GenBank/DDBJ databases">
        <authorList>
            <person name="de Groot N.N."/>
        </authorList>
    </citation>
    <scope>NUCLEOTIDE SEQUENCE [LARGE SCALE GENOMIC DNA]</scope>
    <source>
        <strain evidence="1 2">DSM 18979</strain>
    </source>
</reference>
<dbReference type="AlphaFoldDB" id="A0A1I0BWH2"/>
<accession>A0A1I0BWH2</accession>
<evidence type="ECO:0000313" key="1">
    <source>
        <dbReference type="EMBL" id="SET11189.1"/>
    </source>
</evidence>
<dbReference type="EMBL" id="FOHU01000004">
    <property type="protein sequence ID" value="SET11189.1"/>
    <property type="molecule type" value="Genomic_DNA"/>
</dbReference>
<sequence length="343" mass="40376">MMDFLKELKEKKILTQKDVDSFKSYIDKKYGSLEDEKKEAILRDSIAHVVNRDLAELKMENEEGLVHFFVEKILLENKEDLYADRFFEAVIADRTPCDVFYQNLRKWINDRIQNPLPQDLLHKYYEDNFNKNTSLADSPPLTEKNSFAPLWTIWIGLAIITLSLFFTFSSAPSQPTTIAPMEKSIDTPSLPAYVLLRHKIPNRNIPDYLHYHAIDQEGLKEYLTSRNSLLRNEPYFSQIMDTAKEFDLHPLLLFAIVGHEQAFVPEDHPYSTMMVNNPFNVYGSWERYNTTLKHSAEIASRTIYTSLSDLPPYMDPFFWINRRYAEDPNWWKGVRSIFWTLHN</sequence>
<dbReference type="OrthoDB" id="9805070at2"/>
<name>A0A1I0BWH2_9FIRM</name>
<dbReference type="STRING" id="426128.SAMN05660297_01444"/>
<evidence type="ECO:0008006" key="3">
    <source>
        <dbReference type="Google" id="ProtNLM"/>
    </source>
</evidence>
<gene>
    <name evidence="1" type="ORF">SAMN05660297_01444</name>
</gene>